<comment type="caution">
    <text evidence="1">The sequence shown here is derived from an EMBL/GenBank/DDBJ whole genome shotgun (WGS) entry which is preliminary data.</text>
</comment>
<sequence>MQPIGGCFTEAVGTAMTEGDEVHSRTSLLVALAFLASCTWVEKPRADTDPLLVDVLTRPATYEGKTITVEAWISLADEDHNLWLGSDDHERWDMRRCIALTRYDHVSDPSLLNGERVRATGIVRNDASFNRSIVRLGACRNLALELVKVAPI</sequence>
<dbReference type="Proteomes" id="UP001429601">
    <property type="component" value="Unassembled WGS sequence"/>
</dbReference>
<organism evidence="1 2">
    <name type="scientific">Luteibacter jiangsuensis</name>
    <dbReference type="NCBI Taxonomy" id="637577"/>
    <lineage>
        <taxon>Bacteria</taxon>
        <taxon>Pseudomonadati</taxon>
        <taxon>Pseudomonadota</taxon>
        <taxon>Gammaproteobacteria</taxon>
        <taxon>Lysobacterales</taxon>
        <taxon>Rhodanobacteraceae</taxon>
        <taxon>Luteibacter</taxon>
    </lineage>
</organism>
<name>A0ABX0Q3I5_9GAMM</name>
<gene>
    <name evidence="1" type="ORF">HBF26_09340</name>
</gene>
<dbReference type="EMBL" id="JAAQQR010000003">
    <property type="protein sequence ID" value="NID05089.1"/>
    <property type="molecule type" value="Genomic_DNA"/>
</dbReference>
<evidence type="ECO:0008006" key="3">
    <source>
        <dbReference type="Google" id="ProtNLM"/>
    </source>
</evidence>
<reference evidence="1 2" key="1">
    <citation type="journal article" date="2011" name="Curr. Microbiol.">
        <title>Luteibacter jiangsuensis sp. nov.: a methamidophos-degrading bacterium isolated from a methamidophos-manufacturing factory.</title>
        <authorList>
            <person name="Wang L."/>
            <person name="Wang G.L."/>
            <person name="Li S.P."/>
            <person name="Jiang J.D."/>
        </authorList>
    </citation>
    <scope>NUCLEOTIDE SEQUENCE [LARGE SCALE GENOMIC DNA]</scope>
    <source>
        <strain evidence="1 2">CGMCC 1.10133</strain>
    </source>
</reference>
<proteinExistence type="predicted"/>
<accession>A0ABX0Q3I5</accession>
<keyword evidence="2" id="KW-1185">Reference proteome</keyword>
<protein>
    <recommendedName>
        <fullName evidence="3">Lipoprotein</fullName>
    </recommendedName>
</protein>
<evidence type="ECO:0000313" key="2">
    <source>
        <dbReference type="Proteomes" id="UP001429601"/>
    </source>
</evidence>
<evidence type="ECO:0000313" key="1">
    <source>
        <dbReference type="EMBL" id="NID05089.1"/>
    </source>
</evidence>